<evidence type="ECO:0000256" key="2">
    <source>
        <dbReference type="ARBA" id="ARBA00012961"/>
    </source>
</evidence>
<evidence type="ECO:0000256" key="4">
    <source>
        <dbReference type="ARBA" id="ARBA00022679"/>
    </source>
</evidence>
<dbReference type="InterPro" id="IPR008145">
    <property type="entry name" value="GK/Ca_channel_bsu"/>
</dbReference>
<feature type="binding site" evidence="9">
    <location>
        <begin position="23"/>
        <end position="30"/>
    </location>
    <ligand>
        <name>ATP</name>
        <dbReference type="ChEBI" id="CHEBI:30616"/>
    </ligand>
</feature>
<name>A0ABW1WW35_9HYPH</name>
<accession>A0ABW1WW35</accession>
<dbReference type="Pfam" id="PF00625">
    <property type="entry name" value="Guanylate_kin"/>
    <property type="match status" value="1"/>
</dbReference>
<keyword evidence="6 9" id="KW-0418">Kinase</keyword>
<dbReference type="InterPro" id="IPR020590">
    <property type="entry name" value="Guanylate_kinase_CS"/>
</dbReference>
<evidence type="ECO:0000256" key="5">
    <source>
        <dbReference type="ARBA" id="ARBA00022741"/>
    </source>
</evidence>
<gene>
    <name evidence="9 11" type="primary">gmk</name>
    <name evidence="11" type="ORF">ACFQDP_24815</name>
</gene>
<dbReference type="EMBL" id="JBHSTT010000098">
    <property type="protein sequence ID" value="MFC6392529.1"/>
    <property type="molecule type" value="Genomic_DNA"/>
</dbReference>
<dbReference type="EC" id="2.7.4.8" evidence="2 9"/>
<dbReference type="InterPro" id="IPR027417">
    <property type="entry name" value="P-loop_NTPase"/>
</dbReference>
<dbReference type="CDD" id="cd00071">
    <property type="entry name" value="GMPK"/>
    <property type="match status" value="1"/>
</dbReference>
<dbReference type="Gene3D" id="3.40.50.300">
    <property type="entry name" value="P-loop containing nucleotide triphosphate hydrolases"/>
    <property type="match status" value="1"/>
</dbReference>
<sequence length="222" mass="25649">MTQGSTQTRPEIARRGLILILSSPSGAGKTTLTRAIAQRPDWNLELSISVTTRSRRPSEIDGRDYRFIDREAFDDLQSRDDLLEWAEVHGNFYGTPRRPVEKTLGQGRDMIFDIDYQGTRQVRQRLQDDVVTVFILPPSFSELRHRLERRAEDSPEIIERRLANARNEMQRWSEYDYVIVNDDLDESFRALQAILTAERLKRSRRTGLPGFVDGLLAEADRG</sequence>
<evidence type="ECO:0000256" key="9">
    <source>
        <dbReference type="HAMAP-Rule" id="MF_00328"/>
    </source>
</evidence>
<feature type="domain" description="Guanylate kinase-like" evidence="10">
    <location>
        <begin position="16"/>
        <end position="196"/>
    </location>
</feature>
<dbReference type="PROSITE" id="PS00856">
    <property type="entry name" value="GUANYLATE_KINASE_1"/>
    <property type="match status" value="1"/>
</dbReference>
<keyword evidence="7 9" id="KW-0067">ATP-binding</keyword>
<comment type="catalytic activity">
    <reaction evidence="9">
        <text>GMP + ATP = GDP + ADP</text>
        <dbReference type="Rhea" id="RHEA:20780"/>
        <dbReference type="ChEBI" id="CHEBI:30616"/>
        <dbReference type="ChEBI" id="CHEBI:58115"/>
        <dbReference type="ChEBI" id="CHEBI:58189"/>
        <dbReference type="ChEBI" id="CHEBI:456216"/>
        <dbReference type="EC" id="2.7.4.8"/>
    </reaction>
</comment>
<dbReference type="Proteomes" id="UP001596237">
    <property type="component" value="Unassembled WGS sequence"/>
</dbReference>
<keyword evidence="4 9" id="KW-0808">Transferase</keyword>
<comment type="caution">
    <text evidence="11">The sequence shown here is derived from an EMBL/GenBank/DDBJ whole genome shotgun (WGS) entry which is preliminary data.</text>
</comment>
<dbReference type="InterPro" id="IPR008144">
    <property type="entry name" value="Guanylate_kin-like_dom"/>
</dbReference>
<comment type="similarity">
    <text evidence="1 9">Belongs to the guanylate kinase family.</text>
</comment>
<evidence type="ECO:0000313" key="11">
    <source>
        <dbReference type="EMBL" id="MFC6392529.1"/>
    </source>
</evidence>
<reference evidence="12" key="1">
    <citation type="journal article" date="2019" name="Int. J. Syst. Evol. Microbiol.">
        <title>The Global Catalogue of Microorganisms (GCM) 10K type strain sequencing project: providing services to taxonomists for standard genome sequencing and annotation.</title>
        <authorList>
            <consortium name="The Broad Institute Genomics Platform"/>
            <consortium name="The Broad Institute Genome Sequencing Center for Infectious Disease"/>
            <person name="Wu L."/>
            <person name="Ma J."/>
        </authorList>
    </citation>
    <scope>NUCLEOTIDE SEQUENCE [LARGE SCALE GENOMIC DNA]</scope>
    <source>
        <strain evidence="12">CCUG 36916</strain>
    </source>
</reference>
<proteinExistence type="inferred from homology"/>
<dbReference type="PANTHER" id="PTHR23117">
    <property type="entry name" value="GUANYLATE KINASE-RELATED"/>
    <property type="match status" value="1"/>
</dbReference>
<dbReference type="PANTHER" id="PTHR23117:SF13">
    <property type="entry name" value="GUANYLATE KINASE"/>
    <property type="match status" value="1"/>
</dbReference>
<organism evidence="11 12">
    <name type="scientific">Methylorubrum zatmanii</name>
    <dbReference type="NCBI Taxonomy" id="29429"/>
    <lineage>
        <taxon>Bacteria</taxon>
        <taxon>Pseudomonadati</taxon>
        <taxon>Pseudomonadota</taxon>
        <taxon>Alphaproteobacteria</taxon>
        <taxon>Hyphomicrobiales</taxon>
        <taxon>Methylobacteriaceae</taxon>
        <taxon>Methylorubrum</taxon>
    </lineage>
</organism>
<evidence type="ECO:0000256" key="1">
    <source>
        <dbReference type="ARBA" id="ARBA00005790"/>
    </source>
</evidence>
<dbReference type="InterPro" id="IPR017665">
    <property type="entry name" value="Guanylate_kinase"/>
</dbReference>
<evidence type="ECO:0000256" key="3">
    <source>
        <dbReference type="ARBA" id="ARBA00016296"/>
    </source>
</evidence>
<dbReference type="RefSeq" id="WP_192284984.1">
    <property type="nucleotide sequence ID" value="NZ_JBHSTT010000098.1"/>
</dbReference>
<protein>
    <recommendedName>
        <fullName evidence="3 9">Guanylate kinase</fullName>
        <ecNumber evidence="2 9">2.7.4.8</ecNumber>
    </recommendedName>
    <alternativeName>
        <fullName evidence="8 9">GMP kinase</fullName>
    </alternativeName>
</protein>
<dbReference type="Gene3D" id="3.30.63.10">
    <property type="entry name" value="Guanylate Kinase phosphate binding domain"/>
    <property type="match status" value="1"/>
</dbReference>
<comment type="function">
    <text evidence="9">Essential for recycling GMP and indirectly, cGMP.</text>
</comment>
<dbReference type="HAMAP" id="MF_00328">
    <property type="entry name" value="Guanylate_kinase"/>
    <property type="match status" value="1"/>
</dbReference>
<evidence type="ECO:0000259" key="10">
    <source>
        <dbReference type="PROSITE" id="PS50052"/>
    </source>
</evidence>
<dbReference type="PROSITE" id="PS50052">
    <property type="entry name" value="GUANYLATE_KINASE_2"/>
    <property type="match status" value="1"/>
</dbReference>
<evidence type="ECO:0000256" key="6">
    <source>
        <dbReference type="ARBA" id="ARBA00022777"/>
    </source>
</evidence>
<dbReference type="NCBIfam" id="TIGR03263">
    <property type="entry name" value="guanyl_kin"/>
    <property type="match status" value="1"/>
</dbReference>
<dbReference type="SUPFAM" id="SSF52540">
    <property type="entry name" value="P-loop containing nucleoside triphosphate hydrolases"/>
    <property type="match status" value="1"/>
</dbReference>
<comment type="subcellular location">
    <subcellularLocation>
        <location evidence="9">Cytoplasm</location>
    </subcellularLocation>
</comment>
<evidence type="ECO:0000256" key="8">
    <source>
        <dbReference type="ARBA" id="ARBA00030128"/>
    </source>
</evidence>
<evidence type="ECO:0000313" key="12">
    <source>
        <dbReference type="Proteomes" id="UP001596237"/>
    </source>
</evidence>
<evidence type="ECO:0000256" key="7">
    <source>
        <dbReference type="ARBA" id="ARBA00022840"/>
    </source>
</evidence>
<keyword evidence="12" id="KW-1185">Reference proteome</keyword>
<keyword evidence="5 9" id="KW-0547">Nucleotide-binding</keyword>
<dbReference type="SMART" id="SM00072">
    <property type="entry name" value="GuKc"/>
    <property type="match status" value="1"/>
</dbReference>
<keyword evidence="9" id="KW-0963">Cytoplasm</keyword>
<dbReference type="GO" id="GO:0004385">
    <property type="term" value="F:GMP kinase activity"/>
    <property type="evidence" value="ECO:0007669"/>
    <property type="project" value="UniProtKB-EC"/>
</dbReference>